<dbReference type="PANTHER" id="PTHR43668">
    <property type="entry name" value="ALLANTOINASE"/>
    <property type="match status" value="1"/>
</dbReference>
<dbReference type="GO" id="GO:0004038">
    <property type="term" value="F:allantoinase activity"/>
    <property type="evidence" value="ECO:0007669"/>
    <property type="project" value="TreeGrafter"/>
</dbReference>
<dbReference type="EMBL" id="FTMS01000004">
    <property type="protein sequence ID" value="SIQ12900.1"/>
    <property type="molecule type" value="Genomic_DNA"/>
</dbReference>
<dbReference type="GO" id="GO:0006145">
    <property type="term" value="P:purine nucleobase catabolic process"/>
    <property type="evidence" value="ECO:0007669"/>
    <property type="project" value="TreeGrafter"/>
</dbReference>
<keyword evidence="2" id="KW-1185">Reference proteome</keyword>
<dbReference type="SUPFAM" id="SSF51556">
    <property type="entry name" value="Metallo-dependent hydrolases"/>
    <property type="match status" value="1"/>
</dbReference>
<sequence length="357" mass="39662">MIDPHVHLRDWEQSQKETLVHGFRVAWRAGLSAVFEMPNTNPAMTTRETVQRRIADADRALESLDSAEGGGLFHGIYGGITADPDQVRHIAAARDELFPRMVGLKLFAGHSTGRMGVITVAEQWLVWKTLARGGYRGVVVVHAEREDLLEPERFSRDQPETWSDARPGIAEIASVQTQIALAEAAGFRGTLHIAHVTLPETARIIASEGRGLPFRLTGAATPHHLMLTREDRQIVNPPLRSEKARSELVQSLVRGDLAWLESDHAPHTARDKAGGAAGLPGIPGFRRVAEELLRGLVSPERFEAITGGMVREVFDLPRDVLRPNPLAREGCFGEDEYRELAREYPLDPYDRPWRRGA</sequence>
<dbReference type="RefSeq" id="WP_076488025.1">
    <property type="nucleotide sequence ID" value="NZ_FTMS01000004.1"/>
</dbReference>
<dbReference type="InterPro" id="IPR050138">
    <property type="entry name" value="DHOase/Allantoinase_Hydrolase"/>
</dbReference>
<protein>
    <submittedName>
        <fullName evidence="1">Dihydroorotase</fullName>
    </submittedName>
</protein>
<dbReference type="GO" id="GO:0005737">
    <property type="term" value="C:cytoplasm"/>
    <property type="evidence" value="ECO:0007669"/>
    <property type="project" value="TreeGrafter"/>
</dbReference>
<dbReference type="Proteomes" id="UP000186400">
    <property type="component" value="Unassembled WGS sequence"/>
</dbReference>
<evidence type="ECO:0000313" key="2">
    <source>
        <dbReference type="Proteomes" id="UP000186400"/>
    </source>
</evidence>
<dbReference type="InterPro" id="IPR032466">
    <property type="entry name" value="Metal_Hydrolase"/>
</dbReference>
<reference evidence="1 2" key="1">
    <citation type="submission" date="2017-01" db="EMBL/GenBank/DDBJ databases">
        <authorList>
            <person name="Mah S.A."/>
            <person name="Swanson W.J."/>
            <person name="Moy G.W."/>
            <person name="Vacquier V.D."/>
        </authorList>
    </citation>
    <scope>NUCLEOTIDE SEQUENCE [LARGE SCALE GENOMIC DNA]</scope>
    <source>
        <strain evidence="1 2">ASpG1</strain>
    </source>
</reference>
<gene>
    <name evidence="1" type="ORF">SAMN05920897_10458</name>
</gene>
<name>A0A1N6Q8H5_9SPIO</name>
<dbReference type="AlphaFoldDB" id="A0A1N6Q8H5"/>
<proteinExistence type="predicted"/>
<dbReference type="STRING" id="159291.SAMN05920897_10458"/>
<dbReference type="PANTHER" id="PTHR43668:SF2">
    <property type="entry name" value="ALLANTOINASE"/>
    <property type="match status" value="1"/>
</dbReference>
<organism evidence="1 2">
    <name type="scientific">Alkalispirochaeta americana</name>
    <dbReference type="NCBI Taxonomy" id="159291"/>
    <lineage>
        <taxon>Bacteria</taxon>
        <taxon>Pseudomonadati</taxon>
        <taxon>Spirochaetota</taxon>
        <taxon>Spirochaetia</taxon>
        <taxon>Spirochaetales</taxon>
        <taxon>Spirochaetaceae</taxon>
        <taxon>Alkalispirochaeta</taxon>
    </lineage>
</organism>
<dbReference type="OrthoDB" id="9765462at2"/>
<dbReference type="Gene3D" id="3.20.20.140">
    <property type="entry name" value="Metal-dependent hydrolases"/>
    <property type="match status" value="1"/>
</dbReference>
<accession>A0A1N6Q8H5</accession>
<evidence type="ECO:0000313" key="1">
    <source>
        <dbReference type="EMBL" id="SIQ12900.1"/>
    </source>
</evidence>